<dbReference type="Proteomes" id="UP000004994">
    <property type="component" value="Chromosome 7"/>
</dbReference>
<evidence type="ECO:0000256" key="1">
    <source>
        <dbReference type="ARBA" id="ARBA00022722"/>
    </source>
</evidence>
<dbReference type="Pfam" id="PF00929">
    <property type="entry name" value="RNase_T"/>
    <property type="match status" value="1"/>
</dbReference>
<dbReference type="STRING" id="4081.A0A3Q7IAZ7"/>
<dbReference type="PANTHER" id="PTHR23044:SF61">
    <property type="entry name" value="3'-5' EXORIBONUCLEASE 1-RELATED"/>
    <property type="match status" value="1"/>
</dbReference>
<dbReference type="InterPro" id="IPR051274">
    <property type="entry name" value="3-5_Exoribonuclease"/>
</dbReference>
<protein>
    <recommendedName>
        <fullName evidence="4">Exonuclease domain-containing protein</fullName>
    </recommendedName>
</protein>
<evidence type="ECO:0000256" key="3">
    <source>
        <dbReference type="ARBA" id="ARBA00022839"/>
    </source>
</evidence>
<reference evidence="5" key="1">
    <citation type="journal article" date="2012" name="Nature">
        <title>The tomato genome sequence provides insights into fleshy fruit evolution.</title>
        <authorList>
            <consortium name="Tomato Genome Consortium"/>
        </authorList>
    </citation>
    <scope>NUCLEOTIDE SEQUENCE [LARGE SCALE GENOMIC DNA]</scope>
    <source>
        <strain evidence="5">cv. Heinz 1706</strain>
    </source>
</reference>
<proteinExistence type="predicted"/>
<feature type="domain" description="Exonuclease" evidence="4">
    <location>
        <begin position="307"/>
        <end position="413"/>
    </location>
</feature>
<dbReference type="Gene3D" id="3.30.420.10">
    <property type="entry name" value="Ribonuclease H-like superfamily/Ribonuclease H"/>
    <property type="match status" value="2"/>
</dbReference>
<dbReference type="InterPro" id="IPR036397">
    <property type="entry name" value="RNaseH_sf"/>
</dbReference>
<dbReference type="InterPro" id="IPR013520">
    <property type="entry name" value="Ribonucl_H"/>
</dbReference>
<organism evidence="5">
    <name type="scientific">Solanum lycopersicum</name>
    <name type="common">Tomato</name>
    <name type="synonym">Lycopersicon esculentum</name>
    <dbReference type="NCBI Taxonomy" id="4081"/>
    <lineage>
        <taxon>Eukaryota</taxon>
        <taxon>Viridiplantae</taxon>
        <taxon>Streptophyta</taxon>
        <taxon>Embryophyta</taxon>
        <taxon>Tracheophyta</taxon>
        <taxon>Spermatophyta</taxon>
        <taxon>Magnoliopsida</taxon>
        <taxon>eudicotyledons</taxon>
        <taxon>Gunneridae</taxon>
        <taxon>Pentapetalae</taxon>
        <taxon>asterids</taxon>
        <taxon>lamiids</taxon>
        <taxon>Solanales</taxon>
        <taxon>Solanaceae</taxon>
        <taxon>Solanoideae</taxon>
        <taxon>Solaneae</taxon>
        <taxon>Solanum</taxon>
        <taxon>Solanum subgen. Lycopersicon</taxon>
    </lineage>
</organism>
<dbReference type="InParanoid" id="A0A3Q7IAZ7"/>
<keyword evidence="3" id="KW-0269">Exonuclease</keyword>
<keyword evidence="2" id="KW-0378">Hydrolase</keyword>
<name>A0A3Q7IAZ7_SOLLC</name>
<keyword evidence="6" id="KW-1185">Reference proteome</keyword>
<dbReference type="InterPro" id="IPR047201">
    <property type="entry name" value="ERI-1_3'hExo-like"/>
</dbReference>
<dbReference type="GO" id="GO:0000175">
    <property type="term" value="F:3'-5'-RNA exonuclease activity"/>
    <property type="evidence" value="ECO:0007669"/>
    <property type="project" value="InterPro"/>
</dbReference>
<reference evidence="5" key="2">
    <citation type="submission" date="2019-01" db="UniProtKB">
        <authorList>
            <consortium name="EnsemblPlants"/>
        </authorList>
    </citation>
    <scope>IDENTIFICATION</scope>
    <source>
        <strain evidence="5">cv. Heinz 1706</strain>
    </source>
</reference>
<dbReference type="InterPro" id="IPR012337">
    <property type="entry name" value="RNaseH-like_sf"/>
</dbReference>
<sequence>MAMGFSRVPMLRRFPVYSPALPYSSSLQSNRKINISASLSRIEESTSSLIQHTPVRTRWKPMCLYFTQGKCTKMDDPMHINTFNHNCSLELMRNAARLENLKQQEFEYFLVLDLEGKVEILEFPVLLFDAKTMDVVDLFHRFVRPTKMHEERINQYIEGKYGKLGVDRVDVSHGSSLLWVSLVCAESTIGIPFSEKKESTIGIALPFSKSSLSFLLFHEHKNEFLHYFVIAIYYCMNVMGSDTEAACMLRIKLRTHYPPTPCNVPILISYVTVLIRYIHEKVASRSVAIGNILKDPNLVWHDTAIPFAEVIVQFEVWLGERQLWRNELGGCLNNAAFVTCGNWDLKTKVPQQCTVAGMKLPPYFMEWINLKDVFLNFYKRRAPGMLSMMRELQIPLSGSHHLGIDDSKNIARVIHHMLTDGVLLQLTAKRNPRSPENVEFLFKNRIV</sequence>
<dbReference type="FunCoup" id="A0A3Q7IAZ7">
    <property type="interactions" value="2802"/>
</dbReference>
<dbReference type="PANTHER" id="PTHR23044">
    <property type="entry name" value="3'-5' EXONUCLEASE ERI1-RELATED"/>
    <property type="match status" value="1"/>
</dbReference>
<dbReference type="Gramene" id="Solyc07g062750.3.1">
    <property type="protein sequence ID" value="Solyc07g062750.3.1"/>
    <property type="gene ID" value="Solyc07g062750.3"/>
</dbReference>
<evidence type="ECO:0000313" key="6">
    <source>
        <dbReference type="Proteomes" id="UP000004994"/>
    </source>
</evidence>
<dbReference type="EnsemblPlants" id="Solyc07g062750.3.1">
    <property type="protein sequence ID" value="Solyc07g062750.3.1"/>
    <property type="gene ID" value="Solyc07g062750.3"/>
</dbReference>
<dbReference type="AlphaFoldDB" id="A0A3Q7IAZ7"/>
<keyword evidence="1" id="KW-0540">Nuclease</keyword>
<evidence type="ECO:0000256" key="2">
    <source>
        <dbReference type="ARBA" id="ARBA00022801"/>
    </source>
</evidence>
<dbReference type="CDD" id="cd06133">
    <property type="entry name" value="ERI-1_3'hExo_like"/>
    <property type="match status" value="1"/>
</dbReference>
<evidence type="ECO:0000259" key="4">
    <source>
        <dbReference type="Pfam" id="PF00929"/>
    </source>
</evidence>
<evidence type="ECO:0000313" key="5">
    <source>
        <dbReference type="EnsemblPlants" id="Solyc07g062750.3.1"/>
    </source>
</evidence>
<accession>A0A3Q7IAZ7</accession>
<dbReference type="SUPFAM" id="SSF53098">
    <property type="entry name" value="Ribonuclease H-like"/>
    <property type="match status" value="1"/>
</dbReference>
<dbReference type="GO" id="GO:0003676">
    <property type="term" value="F:nucleic acid binding"/>
    <property type="evidence" value="ECO:0007669"/>
    <property type="project" value="InterPro"/>
</dbReference>